<comment type="caution">
    <text evidence="1">The sequence shown here is derived from an EMBL/GenBank/DDBJ whole genome shotgun (WGS) entry which is preliminary data.</text>
</comment>
<evidence type="ECO:0000313" key="1">
    <source>
        <dbReference type="EMBL" id="MBB1115949.1"/>
    </source>
</evidence>
<proteinExistence type="predicted"/>
<dbReference type="EMBL" id="JACIUV010000001">
    <property type="protein sequence ID" value="MBB1115949.1"/>
    <property type="molecule type" value="Genomic_DNA"/>
</dbReference>
<protein>
    <submittedName>
        <fullName evidence="1">Uncharacterized protein</fullName>
    </submittedName>
</protein>
<gene>
    <name evidence="1" type="ORF">H4O09_02565</name>
</gene>
<reference evidence="1 2" key="1">
    <citation type="submission" date="2020-08" db="EMBL/GenBank/DDBJ databases">
        <title>Stenotrophomonas sp. W1S232.</title>
        <authorList>
            <person name="Deng Y."/>
        </authorList>
    </citation>
    <scope>NUCLEOTIDE SEQUENCE [LARGE SCALE GENOMIC DNA]</scope>
    <source>
        <strain evidence="1 2">W1S232</strain>
    </source>
</reference>
<dbReference type="AlphaFoldDB" id="A0A7W3UY29"/>
<dbReference type="RefSeq" id="WP_182621317.1">
    <property type="nucleotide sequence ID" value="NZ_JACIUV010000001.1"/>
</dbReference>
<accession>A0A7W3UY29</accession>
<organism evidence="1 2">
    <name type="scientific">Stenotrophomonas koreensis</name>
    <dbReference type="NCBI Taxonomy" id="266128"/>
    <lineage>
        <taxon>Bacteria</taxon>
        <taxon>Pseudomonadati</taxon>
        <taxon>Pseudomonadota</taxon>
        <taxon>Gammaproteobacteria</taxon>
        <taxon>Lysobacterales</taxon>
        <taxon>Lysobacteraceae</taxon>
        <taxon>Stenotrophomonas</taxon>
    </lineage>
</organism>
<name>A0A7W3UY29_9GAMM</name>
<dbReference type="SUPFAM" id="SSF54593">
    <property type="entry name" value="Glyoxalase/Bleomycin resistance protein/Dihydroxybiphenyl dioxygenase"/>
    <property type="match status" value="1"/>
</dbReference>
<dbReference type="InterPro" id="IPR029068">
    <property type="entry name" value="Glyas_Bleomycin-R_OHBP_Dase"/>
</dbReference>
<evidence type="ECO:0000313" key="2">
    <source>
        <dbReference type="Proteomes" id="UP000550609"/>
    </source>
</evidence>
<dbReference type="Proteomes" id="UP000550609">
    <property type="component" value="Unassembled WGS sequence"/>
</dbReference>
<sequence>MSALAQGIVHATVLAPDLAALCAAYQQQLSMQLQAQGTLEEADATLLGLPTLAGAPLAWLANSAGQPVLRVIEDPTATLIEPMFRHGWLSLEILVGDIDTLAAGLQPPFRVLGAPANLELSDAIRAAQVLGPAGELLYLTQIKAPVPPFDLPMTTDTVASTFIGVMTTPDRAASQTAWAALLGAPGWAFETKITVLNRAYGKPLEGRYPVAVVPMPGQCMVEIDQVDLPPRPAGRLAGVHSLALRLPGVADEQLQAAGWRRACAQSSDGWFGPAGEHIQLLR</sequence>